<dbReference type="OrthoDB" id="651281at2"/>
<evidence type="ECO:0000256" key="1">
    <source>
        <dbReference type="ARBA" id="ARBA00022723"/>
    </source>
</evidence>
<dbReference type="Proteomes" id="UP000321062">
    <property type="component" value="Chromosome"/>
</dbReference>
<dbReference type="Gene3D" id="3.60.21.10">
    <property type="match status" value="1"/>
</dbReference>
<name>A0A5B9DPW9_9HYPH</name>
<organism evidence="5 6">
    <name type="scientific">Paradevosia tibetensis</name>
    <dbReference type="NCBI Taxonomy" id="1447062"/>
    <lineage>
        <taxon>Bacteria</taxon>
        <taxon>Pseudomonadati</taxon>
        <taxon>Pseudomonadota</taxon>
        <taxon>Alphaproteobacteria</taxon>
        <taxon>Hyphomicrobiales</taxon>
        <taxon>Devosiaceae</taxon>
        <taxon>Paradevosia</taxon>
    </lineage>
</organism>
<gene>
    <name evidence="5" type="ORF">FNA67_15190</name>
</gene>
<keyword evidence="3" id="KW-0408">Iron</keyword>
<dbReference type="KEGG" id="yti:FNA67_15190"/>
<dbReference type="InterPro" id="IPR050884">
    <property type="entry name" value="CNP_phosphodiesterase-III"/>
</dbReference>
<reference evidence="5 6" key="1">
    <citation type="journal article" date="2015" name="Int. J. Syst. Evol. Microbiol.">
        <title>Youhaiella tibetensis gen. nov., sp. nov., isolated from subsurface sediment.</title>
        <authorList>
            <person name="Wang Y.X."/>
            <person name="Huang F.Q."/>
            <person name="Nogi Y."/>
            <person name="Pang S.J."/>
            <person name="Wang P.K."/>
            <person name="Lv J."/>
        </authorList>
    </citation>
    <scope>NUCLEOTIDE SEQUENCE [LARGE SCALE GENOMIC DNA]</scope>
    <source>
        <strain evidence="6">fig4</strain>
    </source>
</reference>
<dbReference type="RefSeq" id="WP_147656696.1">
    <property type="nucleotide sequence ID" value="NZ_BMFM01000001.1"/>
</dbReference>
<evidence type="ECO:0000313" key="5">
    <source>
        <dbReference type="EMBL" id="QEE21450.1"/>
    </source>
</evidence>
<protein>
    <submittedName>
        <fullName evidence="5">Metallophosphatase</fullName>
    </submittedName>
</protein>
<dbReference type="SUPFAM" id="SSF56300">
    <property type="entry name" value="Metallo-dependent phosphatases"/>
    <property type="match status" value="1"/>
</dbReference>
<evidence type="ECO:0000313" key="6">
    <source>
        <dbReference type="Proteomes" id="UP000321062"/>
    </source>
</evidence>
<proteinExistence type="inferred from homology"/>
<dbReference type="EMBL" id="CP041690">
    <property type="protein sequence ID" value="QEE21450.1"/>
    <property type="molecule type" value="Genomic_DNA"/>
</dbReference>
<keyword evidence="6" id="KW-1185">Reference proteome</keyword>
<dbReference type="PANTHER" id="PTHR42988:SF2">
    <property type="entry name" value="CYCLIC NUCLEOTIDE PHOSPHODIESTERASE CBUA0032-RELATED"/>
    <property type="match status" value="1"/>
</dbReference>
<dbReference type="GO" id="GO:0016787">
    <property type="term" value="F:hydrolase activity"/>
    <property type="evidence" value="ECO:0007669"/>
    <property type="project" value="UniProtKB-KW"/>
</dbReference>
<evidence type="ECO:0000256" key="3">
    <source>
        <dbReference type="ARBA" id="ARBA00023004"/>
    </source>
</evidence>
<sequence length="246" mass="26397">MLIAQISDIHASQGAASLVMLDRAMLWVGGLRPDALLLSGDIANKPHERGYELVKAAFAGLRVPIYMLPGNADDREAMRKAFPEHDYWPDEGPMNFTHEFEEGVRLIGLDVTVPGAIHGDAGPHLDWLAEQLTAGDTAPTLIMMHQNAFPTGMSAFDKHMCRNADGFARVLAEATDPVAAVVCGHGHRPMFSRIGAVPALMCPSLTQVNPLVIDGRGEPATVDPPGLMVHAFNEDGLVSHVVSLAI</sequence>
<dbReference type="PANTHER" id="PTHR42988">
    <property type="entry name" value="PHOSPHOHYDROLASE"/>
    <property type="match status" value="1"/>
</dbReference>
<dbReference type="GO" id="GO:0046872">
    <property type="term" value="F:metal ion binding"/>
    <property type="evidence" value="ECO:0007669"/>
    <property type="project" value="UniProtKB-KW"/>
</dbReference>
<evidence type="ECO:0000256" key="4">
    <source>
        <dbReference type="ARBA" id="ARBA00025742"/>
    </source>
</evidence>
<comment type="similarity">
    <text evidence="4">Belongs to the cyclic nucleotide phosphodiesterase class-III family.</text>
</comment>
<evidence type="ECO:0000256" key="2">
    <source>
        <dbReference type="ARBA" id="ARBA00022801"/>
    </source>
</evidence>
<keyword evidence="1" id="KW-0479">Metal-binding</keyword>
<dbReference type="InterPro" id="IPR004843">
    <property type="entry name" value="Calcineurin-like_PHP"/>
</dbReference>
<dbReference type="InterPro" id="IPR029052">
    <property type="entry name" value="Metallo-depent_PP-like"/>
</dbReference>
<dbReference type="AlphaFoldDB" id="A0A5B9DPW9"/>
<keyword evidence="2" id="KW-0378">Hydrolase</keyword>
<accession>A0A5B9DPW9</accession>
<dbReference type="Pfam" id="PF00149">
    <property type="entry name" value="Metallophos"/>
    <property type="match status" value="1"/>
</dbReference>